<reference evidence="1 2" key="1">
    <citation type="journal article" date="2016" name="PLoS Pathog.">
        <title>Biosynthesis of antibiotic leucinostatins in bio-control fungus Purpureocillium lilacinum and their inhibition on phytophthora revealed by genome mining.</title>
        <authorList>
            <person name="Wang G."/>
            <person name="Liu Z."/>
            <person name="Lin R."/>
            <person name="Li E."/>
            <person name="Mao Z."/>
            <person name="Ling J."/>
            <person name="Yang Y."/>
            <person name="Yin W.B."/>
            <person name="Xie B."/>
        </authorList>
    </citation>
    <scope>NUCLEOTIDE SEQUENCE [LARGE SCALE GENOMIC DNA]</scope>
    <source>
        <strain evidence="1">170</strain>
    </source>
</reference>
<organism evidence="1 2">
    <name type="scientific">Pochonia chlamydosporia 170</name>
    <dbReference type="NCBI Taxonomy" id="1380566"/>
    <lineage>
        <taxon>Eukaryota</taxon>
        <taxon>Fungi</taxon>
        <taxon>Dikarya</taxon>
        <taxon>Ascomycota</taxon>
        <taxon>Pezizomycotina</taxon>
        <taxon>Sordariomycetes</taxon>
        <taxon>Hypocreomycetidae</taxon>
        <taxon>Hypocreales</taxon>
        <taxon>Clavicipitaceae</taxon>
        <taxon>Pochonia</taxon>
    </lineage>
</organism>
<accession>A0A179FZ35</accession>
<dbReference type="EMBL" id="LSBJ02000002">
    <property type="protein sequence ID" value="OAQ70936.1"/>
    <property type="molecule type" value="Genomic_DNA"/>
</dbReference>
<evidence type="ECO:0000313" key="2">
    <source>
        <dbReference type="Proteomes" id="UP000078397"/>
    </source>
</evidence>
<proteinExistence type="predicted"/>
<sequence>MCRRAPDTACKPMSLPAQDKECDARRRNSVRRKWFARMRETNIKQTEVIGRQSSVVVTLKLLLRETSARYTGIREYTML</sequence>
<keyword evidence="2" id="KW-1185">Reference proteome</keyword>
<dbReference type="RefSeq" id="XP_018147473.1">
    <property type="nucleotide sequence ID" value="XM_018293385.1"/>
</dbReference>
<dbReference type="Proteomes" id="UP000078397">
    <property type="component" value="Unassembled WGS sequence"/>
</dbReference>
<dbReference type="GeneID" id="28857379"/>
<protein>
    <submittedName>
        <fullName evidence="1">Uncharacterized protein</fullName>
    </submittedName>
</protein>
<gene>
    <name evidence="1" type="ORF">VFPPC_15632</name>
</gene>
<dbReference type="AlphaFoldDB" id="A0A179FZ35"/>
<name>A0A179FZ35_METCM</name>
<evidence type="ECO:0000313" key="1">
    <source>
        <dbReference type="EMBL" id="OAQ70936.1"/>
    </source>
</evidence>
<comment type="caution">
    <text evidence="1">The sequence shown here is derived from an EMBL/GenBank/DDBJ whole genome shotgun (WGS) entry which is preliminary data.</text>
</comment>
<dbReference type="KEGG" id="pchm:VFPPC_15632"/>